<organism evidence="1">
    <name type="scientific">Ovis aries</name>
    <name type="common">Sheep</name>
    <dbReference type="NCBI Taxonomy" id="9940"/>
    <lineage>
        <taxon>Eukaryota</taxon>
        <taxon>Metazoa</taxon>
        <taxon>Chordata</taxon>
        <taxon>Craniata</taxon>
        <taxon>Vertebrata</taxon>
        <taxon>Euteleostomi</taxon>
        <taxon>Mammalia</taxon>
        <taxon>Eutheria</taxon>
        <taxon>Laurasiatheria</taxon>
        <taxon>Artiodactyla</taxon>
        <taxon>Ruminantia</taxon>
        <taxon>Pecora</taxon>
        <taxon>Bovidae</taxon>
        <taxon>Caprinae</taxon>
        <taxon>Ovis</taxon>
    </lineage>
</organism>
<name>A0AC11EQH5_SHEEP</name>
<accession>A0AC11EQH5</accession>
<protein>
    <submittedName>
        <fullName evidence="1">Uncharacterized protein</fullName>
    </submittedName>
</protein>
<dbReference type="Ensembl" id="ENSOART00020076649.1">
    <property type="protein sequence ID" value="ENSOARP00020061587.1"/>
    <property type="gene ID" value="ENSOARG00020008585.2"/>
</dbReference>
<proteinExistence type="predicted"/>
<reference evidence="1" key="3">
    <citation type="submission" date="2025-09" db="UniProtKB">
        <authorList>
            <consortium name="Ensembl"/>
        </authorList>
    </citation>
    <scope>IDENTIFICATION</scope>
</reference>
<reference evidence="1" key="2">
    <citation type="submission" date="2025-08" db="UniProtKB">
        <authorList>
            <consortium name="Ensembl"/>
        </authorList>
    </citation>
    <scope>IDENTIFICATION</scope>
</reference>
<reference evidence="1" key="1">
    <citation type="submission" date="2020-11" db="EMBL/GenBank/DDBJ databases">
        <authorList>
            <person name="Davenport K.M."/>
            <person name="Bickhart D.M."/>
            <person name="Smith T.P.L."/>
            <person name="Murdoch B.M."/>
            <person name="Rosen B.D."/>
        </authorList>
    </citation>
    <scope>NUCLEOTIDE SEQUENCE [LARGE SCALE GENOMIC DNA]</scope>
    <source>
        <strain evidence="1">OAR_USU_Benz2616</strain>
    </source>
</reference>
<gene>
    <name evidence="1" type="primary">URM1</name>
</gene>
<evidence type="ECO:0000313" key="1">
    <source>
        <dbReference type="Ensembl" id="ENSOARP00020061587.1"/>
    </source>
</evidence>
<sequence length="190" mass="20733">MTDTHGVPEPWSLTLLGIWCQPPQFSVSEALSLALLCRGGAELLFDGVKKHQVTLPGQEEPWDIRSLLVWIKKNLLKERPELFIQGDSVSCHSHPATHHRLSRRRPGILVLVNDADWELLVSTSGSSPPSTPPQPTTVVGKPWTSHQAQSGGVTLCPNMASRRLLKPPTLSEEGVGCWGSGKLPSILEVC</sequence>